<comment type="function">
    <text evidence="14 19">Joins adenosylcobinamide-GDP and alpha-ribazole to generate adenosylcobalamin (Ado-cobalamin). Also synthesizes adenosylcobalamin 5'-phosphate from adenosylcobinamide-GDP and alpha-ribazole 5'-phosphate.</text>
</comment>
<evidence type="ECO:0000256" key="9">
    <source>
        <dbReference type="ARBA" id="ARBA00022679"/>
    </source>
</evidence>
<comment type="pathway">
    <text evidence="3 19">Cofactor biosynthesis; adenosylcobalamin biosynthesis; adenosylcobalamin from cob(II)yrinate a,c-diamide: step 7/7.</text>
</comment>
<evidence type="ECO:0000256" key="11">
    <source>
        <dbReference type="ARBA" id="ARBA00022842"/>
    </source>
</evidence>
<evidence type="ECO:0000256" key="8">
    <source>
        <dbReference type="ARBA" id="ARBA00022573"/>
    </source>
</evidence>
<dbReference type="Proteomes" id="UP001521181">
    <property type="component" value="Unassembled WGS sequence"/>
</dbReference>
<dbReference type="EC" id="2.7.8.26" evidence="5 19"/>
<keyword evidence="8 19" id="KW-0169">Cobalamin biosynthesis</keyword>
<evidence type="ECO:0000256" key="19">
    <source>
        <dbReference type="HAMAP-Rule" id="MF_00719"/>
    </source>
</evidence>
<evidence type="ECO:0000256" key="17">
    <source>
        <dbReference type="ARBA" id="ARBA00048623"/>
    </source>
</evidence>
<dbReference type="EMBL" id="JAJUOS010000016">
    <property type="protein sequence ID" value="MCE5975042.1"/>
    <property type="molecule type" value="Genomic_DNA"/>
</dbReference>
<organism evidence="20 21">
    <name type="scientific">Rhodobacter flavimaris</name>
    <dbReference type="NCBI Taxonomy" id="2907145"/>
    <lineage>
        <taxon>Bacteria</taxon>
        <taxon>Pseudomonadati</taxon>
        <taxon>Pseudomonadota</taxon>
        <taxon>Alphaproteobacteria</taxon>
        <taxon>Rhodobacterales</taxon>
        <taxon>Rhodobacter group</taxon>
        <taxon>Rhodobacter</taxon>
    </lineage>
</organism>
<comment type="caution">
    <text evidence="20">The sequence shown here is derived from an EMBL/GenBank/DDBJ whole genome shotgun (WGS) entry which is preliminary data.</text>
</comment>
<name>A0ABS8YYZ4_9RHOB</name>
<comment type="subcellular location">
    <subcellularLocation>
        <location evidence="2 19">Cell membrane</location>
        <topology evidence="2 19">Multi-pass membrane protein</topology>
    </subcellularLocation>
</comment>
<evidence type="ECO:0000256" key="2">
    <source>
        <dbReference type="ARBA" id="ARBA00004651"/>
    </source>
</evidence>
<evidence type="ECO:0000256" key="1">
    <source>
        <dbReference type="ARBA" id="ARBA00001946"/>
    </source>
</evidence>
<protein>
    <recommendedName>
        <fullName evidence="6 19">Adenosylcobinamide-GDP ribazoletransferase</fullName>
        <ecNumber evidence="5 19">2.7.8.26</ecNumber>
    </recommendedName>
    <alternativeName>
        <fullName evidence="16 19">Cobalamin synthase</fullName>
    </alternativeName>
    <alternativeName>
        <fullName evidence="15 19">Cobalamin-5'-phosphate synthase</fullName>
    </alternativeName>
</protein>
<keyword evidence="13 19" id="KW-0472">Membrane</keyword>
<comment type="similarity">
    <text evidence="4 19">Belongs to the CobS family.</text>
</comment>
<dbReference type="HAMAP" id="MF_00719">
    <property type="entry name" value="CobS"/>
    <property type="match status" value="1"/>
</dbReference>
<dbReference type="RefSeq" id="WP_233677976.1">
    <property type="nucleotide sequence ID" value="NZ_JAJUOS010000016.1"/>
</dbReference>
<sequence>MIRAALGQVQLAVMLLTRLPAGRLPEPAPLMGASAWAFPLAGLAVGAIAAVVISGAMALGLPPILAAGLALAAQIAATGALHEDGLADVCDGFWGGHDPARRLEIMRDSRIGSYGTLGLILSVGLRWQALSLLASTAHPWLAIIAVAMTSRVASAALLAAMPPARSDGLGRAASGVTGRAAILAAVIAGLPAMAVPGMGAAIAVQIVLSLGLAVLSRRKIGGQTGDVLGTAQQLAEIGALLTLAARA</sequence>
<dbReference type="PANTHER" id="PTHR34148">
    <property type="entry name" value="ADENOSYLCOBINAMIDE-GDP RIBAZOLETRANSFERASE"/>
    <property type="match status" value="1"/>
</dbReference>
<evidence type="ECO:0000256" key="18">
    <source>
        <dbReference type="ARBA" id="ARBA00049504"/>
    </source>
</evidence>
<keyword evidence="9 19" id="KW-0808">Transferase</keyword>
<evidence type="ECO:0000313" key="20">
    <source>
        <dbReference type="EMBL" id="MCE5975042.1"/>
    </source>
</evidence>
<evidence type="ECO:0000256" key="6">
    <source>
        <dbReference type="ARBA" id="ARBA00015850"/>
    </source>
</evidence>
<proteinExistence type="inferred from homology"/>
<feature type="transmembrane region" description="Helical" evidence="19">
    <location>
        <begin position="37"/>
        <end position="61"/>
    </location>
</feature>
<evidence type="ECO:0000256" key="13">
    <source>
        <dbReference type="ARBA" id="ARBA00023136"/>
    </source>
</evidence>
<dbReference type="GO" id="GO:0051073">
    <property type="term" value="F:adenosylcobinamide-GDP ribazoletransferase activity"/>
    <property type="evidence" value="ECO:0007669"/>
    <property type="project" value="UniProtKB-EC"/>
</dbReference>
<keyword evidence="21" id="KW-1185">Reference proteome</keyword>
<accession>A0ABS8YYZ4</accession>
<dbReference type="NCBIfam" id="TIGR00317">
    <property type="entry name" value="cobS"/>
    <property type="match status" value="1"/>
</dbReference>
<evidence type="ECO:0000256" key="3">
    <source>
        <dbReference type="ARBA" id="ARBA00004663"/>
    </source>
</evidence>
<evidence type="ECO:0000256" key="5">
    <source>
        <dbReference type="ARBA" id="ARBA00013200"/>
    </source>
</evidence>
<feature type="transmembrane region" description="Helical" evidence="19">
    <location>
        <begin position="111"/>
        <end position="128"/>
    </location>
</feature>
<comment type="catalytic activity">
    <reaction evidence="18 19">
        <text>alpha-ribazole 5'-phosphate + adenosylcob(III)inamide-GDP = adenosylcob(III)alamin 5'-phosphate + GMP + H(+)</text>
        <dbReference type="Rhea" id="RHEA:23560"/>
        <dbReference type="ChEBI" id="CHEBI:15378"/>
        <dbReference type="ChEBI" id="CHEBI:57918"/>
        <dbReference type="ChEBI" id="CHEBI:58115"/>
        <dbReference type="ChEBI" id="CHEBI:60487"/>
        <dbReference type="ChEBI" id="CHEBI:60493"/>
        <dbReference type="EC" id="2.7.8.26"/>
    </reaction>
</comment>
<keyword evidence="7 19" id="KW-1003">Cell membrane</keyword>
<feature type="transmembrane region" description="Helical" evidence="19">
    <location>
        <begin position="140"/>
        <end position="160"/>
    </location>
</feature>
<gene>
    <name evidence="19 20" type="primary">cobS</name>
    <name evidence="20" type="ORF">LZA78_16305</name>
</gene>
<evidence type="ECO:0000256" key="7">
    <source>
        <dbReference type="ARBA" id="ARBA00022475"/>
    </source>
</evidence>
<comment type="caution">
    <text evidence="19">Lacks conserved residue(s) required for the propagation of feature annotation.</text>
</comment>
<reference evidence="20 21" key="1">
    <citation type="submission" date="2021-12" db="EMBL/GenBank/DDBJ databases">
        <title>Sinirhodobacter sp. WL0062 is a bacterium isolated from seawater.</title>
        <authorList>
            <person name="Wang L."/>
            <person name="He W."/>
            <person name="Zhang D.-F."/>
        </authorList>
    </citation>
    <scope>NUCLEOTIDE SEQUENCE [LARGE SCALE GENOMIC DNA]</scope>
    <source>
        <strain evidence="20 21">WL0062</strain>
    </source>
</reference>
<evidence type="ECO:0000256" key="14">
    <source>
        <dbReference type="ARBA" id="ARBA00025228"/>
    </source>
</evidence>
<keyword evidence="11 19" id="KW-0460">Magnesium</keyword>
<comment type="catalytic activity">
    <reaction evidence="17 19">
        <text>alpha-ribazole + adenosylcob(III)inamide-GDP = adenosylcob(III)alamin + GMP + H(+)</text>
        <dbReference type="Rhea" id="RHEA:16049"/>
        <dbReference type="ChEBI" id="CHEBI:10329"/>
        <dbReference type="ChEBI" id="CHEBI:15378"/>
        <dbReference type="ChEBI" id="CHEBI:18408"/>
        <dbReference type="ChEBI" id="CHEBI:58115"/>
        <dbReference type="ChEBI" id="CHEBI:60487"/>
        <dbReference type="EC" id="2.7.8.26"/>
    </reaction>
</comment>
<evidence type="ECO:0000256" key="12">
    <source>
        <dbReference type="ARBA" id="ARBA00022989"/>
    </source>
</evidence>
<evidence type="ECO:0000256" key="15">
    <source>
        <dbReference type="ARBA" id="ARBA00032605"/>
    </source>
</evidence>
<evidence type="ECO:0000256" key="16">
    <source>
        <dbReference type="ARBA" id="ARBA00032853"/>
    </source>
</evidence>
<comment type="cofactor">
    <cofactor evidence="1 19">
        <name>Mg(2+)</name>
        <dbReference type="ChEBI" id="CHEBI:18420"/>
    </cofactor>
</comment>
<evidence type="ECO:0000256" key="4">
    <source>
        <dbReference type="ARBA" id="ARBA00010561"/>
    </source>
</evidence>
<dbReference type="PANTHER" id="PTHR34148:SF1">
    <property type="entry name" value="ADENOSYLCOBINAMIDE-GDP RIBAZOLETRANSFERASE"/>
    <property type="match status" value="1"/>
</dbReference>
<evidence type="ECO:0000256" key="10">
    <source>
        <dbReference type="ARBA" id="ARBA00022692"/>
    </source>
</evidence>
<evidence type="ECO:0000313" key="21">
    <source>
        <dbReference type="Proteomes" id="UP001521181"/>
    </source>
</evidence>
<dbReference type="InterPro" id="IPR003805">
    <property type="entry name" value="CobS"/>
</dbReference>
<dbReference type="Pfam" id="PF02654">
    <property type="entry name" value="CobS"/>
    <property type="match status" value="1"/>
</dbReference>
<keyword evidence="10 19" id="KW-0812">Transmembrane</keyword>
<keyword evidence="12 19" id="KW-1133">Transmembrane helix</keyword>